<dbReference type="GO" id="GO:0016020">
    <property type="term" value="C:membrane"/>
    <property type="evidence" value="ECO:0007669"/>
    <property type="project" value="InterPro"/>
</dbReference>
<dbReference type="AlphaFoldDB" id="A0A085WUS8"/>
<dbReference type="InterPro" id="IPR014349">
    <property type="entry name" value="Rieske_Fe-S_prot"/>
</dbReference>
<evidence type="ECO:0000259" key="8">
    <source>
        <dbReference type="PROSITE" id="PS51296"/>
    </source>
</evidence>
<keyword evidence="7" id="KW-0812">Transmembrane</keyword>
<dbReference type="STRING" id="394096.DB31_3571"/>
<evidence type="ECO:0000256" key="4">
    <source>
        <dbReference type="ARBA" id="ARBA00023014"/>
    </source>
</evidence>
<dbReference type="InterPro" id="IPR017941">
    <property type="entry name" value="Rieske_2Fe-2S"/>
</dbReference>
<keyword evidence="2" id="KW-0479">Metal-binding</keyword>
<dbReference type="Pfam" id="PF00355">
    <property type="entry name" value="Rieske"/>
    <property type="match status" value="1"/>
</dbReference>
<comment type="cofactor">
    <cofactor evidence="6">
        <name>[2Fe-2S] cluster</name>
        <dbReference type="ChEBI" id="CHEBI:190135"/>
    </cofactor>
</comment>
<dbReference type="InterPro" id="IPR006311">
    <property type="entry name" value="TAT_signal"/>
</dbReference>
<keyword evidence="4" id="KW-0411">Iron-sulfur</keyword>
<dbReference type="Proteomes" id="UP000028725">
    <property type="component" value="Unassembled WGS sequence"/>
</dbReference>
<evidence type="ECO:0000313" key="10">
    <source>
        <dbReference type="Proteomes" id="UP000028725"/>
    </source>
</evidence>
<dbReference type="GO" id="GO:0046872">
    <property type="term" value="F:metal ion binding"/>
    <property type="evidence" value="ECO:0007669"/>
    <property type="project" value="UniProtKB-KW"/>
</dbReference>
<proteinExistence type="predicted"/>
<gene>
    <name evidence="9" type="ORF">DB31_3571</name>
</gene>
<accession>A0A085WUS8</accession>
<keyword evidence="5" id="KW-1015">Disulfide bond</keyword>
<evidence type="ECO:0000256" key="3">
    <source>
        <dbReference type="ARBA" id="ARBA00023004"/>
    </source>
</evidence>
<dbReference type="PROSITE" id="PS51296">
    <property type="entry name" value="RIESKE"/>
    <property type="match status" value="1"/>
</dbReference>
<evidence type="ECO:0000256" key="1">
    <source>
        <dbReference type="ARBA" id="ARBA00022714"/>
    </source>
</evidence>
<keyword evidence="7" id="KW-0472">Membrane</keyword>
<dbReference type="EMBL" id="JMCB01000002">
    <property type="protein sequence ID" value="KFE71441.1"/>
    <property type="molecule type" value="Genomic_DNA"/>
</dbReference>
<dbReference type="Gene3D" id="2.102.10.10">
    <property type="entry name" value="Rieske [2Fe-2S] iron-sulphur domain"/>
    <property type="match status" value="1"/>
</dbReference>
<dbReference type="OrthoDB" id="9767869at2"/>
<keyword evidence="10" id="KW-1185">Reference proteome</keyword>
<feature type="transmembrane region" description="Helical" evidence="7">
    <location>
        <begin position="16"/>
        <end position="41"/>
    </location>
</feature>
<evidence type="ECO:0000256" key="7">
    <source>
        <dbReference type="SAM" id="Phobius"/>
    </source>
</evidence>
<dbReference type="SUPFAM" id="SSF50022">
    <property type="entry name" value="ISP domain"/>
    <property type="match status" value="1"/>
</dbReference>
<dbReference type="InterPro" id="IPR005805">
    <property type="entry name" value="Rieske_Fe-S_prot_C"/>
</dbReference>
<organism evidence="9 10">
    <name type="scientific">Hyalangium minutum</name>
    <dbReference type="NCBI Taxonomy" id="394096"/>
    <lineage>
        <taxon>Bacteria</taxon>
        <taxon>Pseudomonadati</taxon>
        <taxon>Myxococcota</taxon>
        <taxon>Myxococcia</taxon>
        <taxon>Myxococcales</taxon>
        <taxon>Cystobacterineae</taxon>
        <taxon>Archangiaceae</taxon>
        <taxon>Hyalangium</taxon>
    </lineage>
</organism>
<dbReference type="GO" id="GO:0051537">
    <property type="term" value="F:2 iron, 2 sulfur cluster binding"/>
    <property type="evidence" value="ECO:0007669"/>
    <property type="project" value="UniProtKB-KW"/>
</dbReference>
<feature type="domain" description="Rieske" evidence="8">
    <location>
        <begin position="96"/>
        <end position="165"/>
    </location>
</feature>
<comment type="caution">
    <text evidence="9">The sequence shown here is derived from an EMBL/GenBank/DDBJ whole genome shotgun (WGS) entry which is preliminary data.</text>
</comment>
<name>A0A085WUS8_9BACT</name>
<keyword evidence="1" id="KW-0001">2Fe-2S</keyword>
<evidence type="ECO:0000256" key="5">
    <source>
        <dbReference type="ARBA" id="ARBA00023157"/>
    </source>
</evidence>
<evidence type="ECO:0000256" key="2">
    <source>
        <dbReference type="ARBA" id="ARBA00022723"/>
    </source>
</evidence>
<evidence type="ECO:0000256" key="6">
    <source>
        <dbReference type="ARBA" id="ARBA00034078"/>
    </source>
</evidence>
<dbReference type="CDD" id="cd03467">
    <property type="entry name" value="Rieske"/>
    <property type="match status" value="1"/>
</dbReference>
<keyword evidence="7" id="KW-1133">Transmembrane helix</keyword>
<dbReference type="PANTHER" id="PTHR10134">
    <property type="entry name" value="CYTOCHROME B-C1 COMPLEX SUBUNIT RIESKE, MITOCHONDRIAL"/>
    <property type="match status" value="1"/>
</dbReference>
<reference evidence="9 10" key="1">
    <citation type="submission" date="2014-04" db="EMBL/GenBank/DDBJ databases">
        <title>Genome assembly of Hyalangium minutum DSM 14724.</title>
        <authorList>
            <person name="Sharma G."/>
            <person name="Subramanian S."/>
        </authorList>
    </citation>
    <scope>NUCLEOTIDE SEQUENCE [LARGE SCALE GENOMIC DNA]</scope>
    <source>
        <strain evidence="9 10">DSM 14724</strain>
    </source>
</reference>
<keyword evidence="3" id="KW-0408">Iron</keyword>
<evidence type="ECO:0000313" key="9">
    <source>
        <dbReference type="EMBL" id="KFE71441.1"/>
    </source>
</evidence>
<dbReference type="RefSeq" id="WP_083968038.1">
    <property type="nucleotide sequence ID" value="NZ_JMCB01000002.1"/>
</dbReference>
<sequence>MSETSSHPPASTRRGFLSALTVMLGGVIAALASVPVLGSLLSPLRTSSNKDAGDAPIPVGNVSEFTVGVPRRVELIRSVTDAWSRSDATTVGAAWVTRREDGTFLALSTICPHLGCGVNLDKQRNQFACPCHTSAFSLAGNREAGPAPRGMDPLKVEVRGDQVLIHYQRFKQGIPERETV</sequence>
<dbReference type="PRINTS" id="PR00162">
    <property type="entry name" value="RIESKE"/>
</dbReference>
<dbReference type="PROSITE" id="PS51318">
    <property type="entry name" value="TAT"/>
    <property type="match status" value="1"/>
</dbReference>
<dbReference type="InterPro" id="IPR036922">
    <property type="entry name" value="Rieske_2Fe-2S_sf"/>
</dbReference>
<protein>
    <submittedName>
        <fullName evidence="9">Menaquinone-cytochrome C reductase iron-sulfur subunit protein</fullName>
    </submittedName>
</protein>